<evidence type="ECO:0000313" key="3">
    <source>
        <dbReference type="EMBL" id="VZO37047.1"/>
    </source>
</evidence>
<keyword evidence="1" id="KW-0812">Transmembrane</keyword>
<feature type="transmembrane region" description="Helical" evidence="1">
    <location>
        <begin position="342"/>
        <end position="362"/>
    </location>
</feature>
<dbReference type="AlphaFoldDB" id="A0A7M4DJ52"/>
<comment type="caution">
    <text evidence="3">The sequence shown here is derived from an EMBL/GenBank/DDBJ whole genome shotgun (WGS) entry which is preliminary data.</text>
</comment>
<feature type="transmembrane region" description="Helical" evidence="1">
    <location>
        <begin position="246"/>
        <end position="267"/>
    </location>
</feature>
<accession>A0A7M4DJ52</accession>
<feature type="transmembrane region" description="Helical" evidence="1">
    <location>
        <begin position="399"/>
        <end position="417"/>
    </location>
</feature>
<keyword evidence="4" id="KW-1185">Reference proteome</keyword>
<organism evidence="3 4">
    <name type="scientific">Occultella aeris</name>
    <dbReference type="NCBI Taxonomy" id="2761496"/>
    <lineage>
        <taxon>Bacteria</taxon>
        <taxon>Bacillati</taxon>
        <taxon>Actinomycetota</taxon>
        <taxon>Actinomycetes</taxon>
        <taxon>Micrococcales</taxon>
        <taxon>Ruaniaceae</taxon>
        <taxon>Occultella</taxon>
    </lineage>
</organism>
<feature type="transmembrane region" description="Helical" evidence="1">
    <location>
        <begin position="153"/>
        <end position="171"/>
    </location>
</feature>
<dbReference type="InterPro" id="IPR044049">
    <property type="entry name" value="EccD_transm"/>
</dbReference>
<keyword evidence="1" id="KW-0472">Membrane</keyword>
<evidence type="ECO:0000313" key="4">
    <source>
        <dbReference type="Proteomes" id="UP000419743"/>
    </source>
</evidence>
<gene>
    <name evidence="3" type="ORF">HALOF300_02155</name>
</gene>
<feature type="transmembrane region" description="Helical" evidence="1">
    <location>
        <begin position="423"/>
        <end position="445"/>
    </location>
</feature>
<dbReference type="Proteomes" id="UP000419743">
    <property type="component" value="Unassembled WGS sequence"/>
</dbReference>
<keyword evidence="1" id="KW-1133">Transmembrane helix</keyword>
<evidence type="ECO:0000259" key="2">
    <source>
        <dbReference type="Pfam" id="PF19053"/>
    </source>
</evidence>
<sequence>MGPATRPTDSERTGGTVSTTAPARLFLAVVDGDERADISVSPDALVGEVLRARGADPARVVAVSSSGAVLDPDHAIGRHLGNGSVLWLVTGDAAGSTDGAGRPTRERHRAVRRRTPSGSAGWLACIAVTAACALLVVIHSISVGAGAGVLTDPFRYAVAALLGAGAVVLALRRSGDQGGTTVAGSHLVDETILGPILAFTAGFLLAPPDAFAVLRLAVVIGLVAGASMAALRLAVSTYHQDPSTSVASVLTMAWVVLAVLFGLSLILDLPVHVAPALILGVVPLVLRAMPSASIAVPDEQLLDLSFVARTATSVRGRAPRPPGRVQWLQVERTVRYAERRKAAGLAVASVLVMAMAPPVLAAYEPGTITGWATLALFTFLVITLGLGPRSYRGVIEKSAPRFALLVLLIEIALAARVTPDAGLWSLVGIGGGLGIALLTMAIVTGWRSVKWSRAGDIIEGIAIIFVMPAALLAAGVIEGLQTVAAG</sequence>
<feature type="transmembrane region" description="Helical" evidence="1">
    <location>
        <begin position="212"/>
        <end position="234"/>
    </location>
</feature>
<feature type="transmembrane region" description="Helical" evidence="1">
    <location>
        <begin position="273"/>
        <end position="296"/>
    </location>
</feature>
<reference evidence="3 4" key="1">
    <citation type="submission" date="2019-11" db="EMBL/GenBank/DDBJ databases">
        <authorList>
            <person name="Criscuolo A."/>
        </authorList>
    </citation>
    <scope>NUCLEOTIDE SEQUENCE [LARGE SCALE GENOMIC DNA]</scope>
    <source>
        <strain evidence="3">CIP111667</strain>
    </source>
</reference>
<dbReference type="EMBL" id="CACRYJ010000030">
    <property type="protein sequence ID" value="VZO37047.1"/>
    <property type="molecule type" value="Genomic_DNA"/>
</dbReference>
<feature type="domain" description="EccD-like transmembrane" evidence="2">
    <location>
        <begin position="127"/>
        <end position="476"/>
    </location>
</feature>
<protein>
    <recommendedName>
        <fullName evidence="2">EccD-like transmembrane domain-containing protein</fullName>
    </recommendedName>
</protein>
<feature type="transmembrane region" description="Helical" evidence="1">
    <location>
        <begin position="120"/>
        <end position="141"/>
    </location>
</feature>
<evidence type="ECO:0000256" key="1">
    <source>
        <dbReference type="SAM" id="Phobius"/>
    </source>
</evidence>
<feature type="transmembrane region" description="Helical" evidence="1">
    <location>
        <begin position="183"/>
        <end position="206"/>
    </location>
</feature>
<feature type="transmembrane region" description="Helical" evidence="1">
    <location>
        <begin position="457"/>
        <end position="477"/>
    </location>
</feature>
<feature type="transmembrane region" description="Helical" evidence="1">
    <location>
        <begin position="368"/>
        <end position="387"/>
    </location>
</feature>
<name>A0A7M4DJ52_9MICO</name>
<dbReference type="Pfam" id="PF19053">
    <property type="entry name" value="EccD"/>
    <property type="match status" value="1"/>
</dbReference>
<proteinExistence type="predicted"/>